<dbReference type="InterPro" id="IPR002401">
    <property type="entry name" value="Cyt_P450_E_grp-I"/>
</dbReference>
<keyword evidence="3" id="KW-0240">DNA-directed RNA polymerase</keyword>
<keyword evidence="5" id="KW-0548">Nucleotidyltransferase</keyword>
<dbReference type="CDD" id="cd11072">
    <property type="entry name" value="CYP71-like"/>
    <property type="match status" value="1"/>
</dbReference>
<dbReference type="PRINTS" id="PR00463">
    <property type="entry name" value="EP450I"/>
</dbReference>
<dbReference type="SUPFAM" id="SSF48264">
    <property type="entry name" value="Cytochrome P450"/>
    <property type="match status" value="1"/>
</dbReference>
<dbReference type="PROSITE" id="PS00086">
    <property type="entry name" value="CYTOCHROME_P450"/>
    <property type="match status" value="1"/>
</dbReference>
<dbReference type="GO" id="GO:0006351">
    <property type="term" value="P:DNA-templated transcription"/>
    <property type="evidence" value="ECO:0007669"/>
    <property type="project" value="InterPro"/>
</dbReference>
<keyword evidence="4" id="KW-0808">Transferase</keyword>
<keyword evidence="10 11" id="KW-0349">Heme</keyword>
<sequence>MLLQQWWQLFNSTDVFNPLTLVPLLLTISFLFKLLRTWKLNLPPSPPKLPIIGNIHQVGKLPHRSFRALSEKYGPLMLLHMGQTPTLVVSSAEIGKEIMVAHDVFVERPQIRVAHTLFCGCTDIAFSAYGDYWRQAKKICVLELLTQKRVRMFQLVREQEVSRMVENVRQCCHNGSEIVVCEMLETIANNIISRSVLGRVYEREDGNKGFEELSRKAMDLLGSFCFEDLFLNLGWIDVLTGLASELERVSNELHAFLDQVIEDHLAMMNEDGDDDDTSENKDFVDILLRLQLDGKLDISLTQDNLKAIILDMFIGGTDTIAATLEWTMAELVKNPSIMKKAQEEVRTVVGKKQTISEIDVNEMHYLKCVVKETLRLHAPVMVSRQNSKATKLEGYDIPPKTTVLVNTWAIQRDPKLWDKAEEFIPDRFLNSQVDFRGQHIQYTPFGAGRRGCPGITFAVAGAEYVLANLLYWFDWKLPDSRRCEDLDMSDYYAIVIRKKEFNVDFYGDQMAVHVPFSLEVQAEARLLVFSHMNLFSPAIGDPISILTQDMFIGHYVLTSGNLRGICANRYNPWNRKSYQN</sequence>
<organism evidence="13 14">
    <name type="scientific">Gossypium anomalum</name>
    <dbReference type="NCBI Taxonomy" id="47600"/>
    <lineage>
        <taxon>Eukaryota</taxon>
        <taxon>Viridiplantae</taxon>
        <taxon>Streptophyta</taxon>
        <taxon>Embryophyta</taxon>
        <taxon>Tracheophyta</taxon>
        <taxon>Spermatophyta</taxon>
        <taxon>Magnoliopsida</taxon>
        <taxon>eudicotyledons</taxon>
        <taxon>Gunneridae</taxon>
        <taxon>Pentapetalae</taxon>
        <taxon>rosids</taxon>
        <taxon>malvids</taxon>
        <taxon>Malvales</taxon>
        <taxon>Malvaceae</taxon>
        <taxon>Malvoideae</taxon>
        <taxon>Gossypium</taxon>
    </lineage>
</organism>
<evidence type="ECO:0000256" key="6">
    <source>
        <dbReference type="ARBA" id="ARBA00022723"/>
    </source>
</evidence>
<dbReference type="GO" id="GO:0004497">
    <property type="term" value="F:monooxygenase activity"/>
    <property type="evidence" value="ECO:0007669"/>
    <property type="project" value="UniProtKB-KW"/>
</dbReference>
<comment type="similarity">
    <text evidence="1 11">Belongs to the cytochrome P450 family.</text>
</comment>
<dbReference type="Gene3D" id="1.10.630.10">
    <property type="entry name" value="Cytochrome P450"/>
    <property type="match status" value="1"/>
</dbReference>
<dbReference type="GO" id="GO:0020037">
    <property type="term" value="F:heme binding"/>
    <property type="evidence" value="ECO:0007669"/>
    <property type="project" value="InterPro"/>
</dbReference>
<evidence type="ECO:0000256" key="7">
    <source>
        <dbReference type="ARBA" id="ARBA00022833"/>
    </source>
</evidence>
<dbReference type="PRINTS" id="PR00385">
    <property type="entry name" value="P450"/>
</dbReference>
<dbReference type="AlphaFoldDB" id="A0A8J6DA16"/>
<feature type="domain" description="RNA polymerase N-terminal" evidence="12">
    <location>
        <begin position="227"/>
        <end position="558"/>
    </location>
</feature>
<dbReference type="PANTHER" id="PTHR47955">
    <property type="entry name" value="CYTOCHROME P450 FAMILY 71 PROTEIN"/>
    <property type="match status" value="1"/>
</dbReference>
<dbReference type="GO" id="GO:0005506">
    <property type="term" value="F:iron ion binding"/>
    <property type="evidence" value="ECO:0007669"/>
    <property type="project" value="InterPro"/>
</dbReference>
<dbReference type="SMART" id="SM00663">
    <property type="entry name" value="RPOLA_N"/>
    <property type="match status" value="1"/>
</dbReference>
<dbReference type="FunFam" id="1.10.630.10:FF:000011">
    <property type="entry name" value="Cytochrome P450 83B1"/>
    <property type="match status" value="1"/>
</dbReference>
<keyword evidence="11" id="KW-0503">Monooxygenase</keyword>
<dbReference type="InterPro" id="IPR036396">
    <property type="entry name" value="Cyt_P450_sf"/>
</dbReference>
<evidence type="ECO:0000256" key="1">
    <source>
        <dbReference type="ARBA" id="ARBA00010617"/>
    </source>
</evidence>
<evidence type="ECO:0000256" key="9">
    <source>
        <dbReference type="ARBA" id="ARBA00023163"/>
    </source>
</evidence>
<dbReference type="GO" id="GO:0016705">
    <property type="term" value="F:oxidoreductase activity, acting on paired donors, with incorporation or reduction of molecular oxygen"/>
    <property type="evidence" value="ECO:0007669"/>
    <property type="project" value="InterPro"/>
</dbReference>
<dbReference type="InterPro" id="IPR001128">
    <property type="entry name" value="Cyt_P450"/>
</dbReference>
<dbReference type="Pfam" id="PF00067">
    <property type="entry name" value="p450"/>
    <property type="match status" value="1"/>
</dbReference>
<keyword evidence="7" id="KW-0862">Zinc</keyword>
<keyword evidence="11" id="KW-0560">Oxidoreductase</keyword>
<name>A0A8J6DA16_9ROSI</name>
<reference evidence="13 14" key="1">
    <citation type="journal article" date="2021" name="bioRxiv">
        <title>The Gossypium anomalum genome as a resource for cotton improvement and evolutionary analysis of hybrid incompatibility.</title>
        <authorList>
            <person name="Grover C.E."/>
            <person name="Yuan D."/>
            <person name="Arick M.A."/>
            <person name="Miller E.R."/>
            <person name="Hu G."/>
            <person name="Peterson D.G."/>
            <person name="Wendel J.F."/>
            <person name="Udall J.A."/>
        </authorList>
    </citation>
    <scope>NUCLEOTIDE SEQUENCE [LARGE SCALE GENOMIC DNA]</scope>
    <source>
        <strain evidence="13">JFW-Udall</strain>
        <tissue evidence="13">Leaf</tissue>
    </source>
</reference>
<evidence type="ECO:0000256" key="11">
    <source>
        <dbReference type="RuleBase" id="RU000461"/>
    </source>
</evidence>
<evidence type="ECO:0000259" key="12">
    <source>
        <dbReference type="SMART" id="SM00663"/>
    </source>
</evidence>
<evidence type="ECO:0000256" key="4">
    <source>
        <dbReference type="ARBA" id="ARBA00022679"/>
    </source>
</evidence>
<evidence type="ECO:0000256" key="2">
    <source>
        <dbReference type="ARBA" id="ARBA00012418"/>
    </source>
</evidence>
<dbReference type="InterPro" id="IPR006592">
    <property type="entry name" value="RNA_pol_N"/>
</dbReference>
<dbReference type="EMBL" id="JAHUZN010000004">
    <property type="protein sequence ID" value="KAG8496628.1"/>
    <property type="molecule type" value="Genomic_DNA"/>
</dbReference>
<dbReference type="EC" id="2.7.7.6" evidence="2"/>
<keyword evidence="14" id="KW-1185">Reference proteome</keyword>
<dbReference type="InterPro" id="IPR017972">
    <property type="entry name" value="Cyt_P450_CS"/>
</dbReference>
<evidence type="ECO:0000256" key="3">
    <source>
        <dbReference type="ARBA" id="ARBA00022478"/>
    </source>
</evidence>
<dbReference type="GO" id="GO:0000428">
    <property type="term" value="C:DNA-directed RNA polymerase complex"/>
    <property type="evidence" value="ECO:0007669"/>
    <property type="project" value="UniProtKB-KW"/>
</dbReference>
<dbReference type="InterPro" id="IPR042102">
    <property type="entry name" value="RNA_pol_Rpb1_3_sf"/>
</dbReference>
<dbReference type="OrthoDB" id="1055148at2759"/>
<dbReference type="Proteomes" id="UP000701853">
    <property type="component" value="Chromosome 4"/>
</dbReference>
<keyword evidence="9" id="KW-0804">Transcription</keyword>
<dbReference type="PANTHER" id="PTHR47955:SF18">
    <property type="entry name" value="CYTOCHROME P450 71A1-LIKE"/>
    <property type="match status" value="1"/>
</dbReference>
<evidence type="ECO:0000256" key="5">
    <source>
        <dbReference type="ARBA" id="ARBA00022695"/>
    </source>
</evidence>
<evidence type="ECO:0000256" key="8">
    <source>
        <dbReference type="ARBA" id="ARBA00023004"/>
    </source>
</evidence>
<accession>A0A8J6DA16</accession>
<gene>
    <name evidence="13" type="ORF">CXB51_007863</name>
</gene>
<dbReference type="GO" id="GO:0003899">
    <property type="term" value="F:DNA-directed RNA polymerase activity"/>
    <property type="evidence" value="ECO:0007669"/>
    <property type="project" value="UniProtKB-EC"/>
</dbReference>
<feature type="binding site" description="axial binding residue" evidence="10">
    <location>
        <position position="452"/>
    </location>
    <ligand>
        <name>heme</name>
        <dbReference type="ChEBI" id="CHEBI:30413"/>
    </ligand>
    <ligandPart>
        <name>Fe</name>
        <dbReference type="ChEBI" id="CHEBI:18248"/>
    </ligandPart>
</feature>
<keyword evidence="8 10" id="KW-0408">Iron</keyword>
<protein>
    <recommendedName>
        <fullName evidence="2">DNA-directed RNA polymerase</fullName>
        <ecNumber evidence="2">2.7.7.6</ecNumber>
    </recommendedName>
</protein>
<proteinExistence type="inferred from homology"/>
<evidence type="ECO:0000256" key="10">
    <source>
        <dbReference type="PIRSR" id="PIRSR602401-1"/>
    </source>
</evidence>
<evidence type="ECO:0000313" key="13">
    <source>
        <dbReference type="EMBL" id="KAG8496628.1"/>
    </source>
</evidence>
<comment type="cofactor">
    <cofactor evidence="10">
        <name>heme</name>
        <dbReference type="ChEBI" id="CHEBI:30413"/>
    </cofactor>
</comment>
<dbReference type="SUPFAM" id="SSF64484">
    <property type="entry name" value="beta and beta-prime subunits of DNA dependent RNA-polymerase"/>
    <property type="match status" value="1"/>
</dbReference>
<dbReference type="Gene3D" id="1.10.274.100">
    <property type="entry name" value="RNA polymerase Rpb1, domain 3"/>
    <property type="match status" value="1"/>
</dbReference>
<comment type="caution">
    <text evidence="13">The sequence shown here is derived from an EMBL/GenBank/DDBJ whole genome shotgun (WGS) entry which is preliminary data.</text>
</comment>
<evidence type="ECO:0000313" key="14">
    <source>
        <dbReference type="Proteomes" id="UP000701853"/>
    </source>
</evidence>
<keyword evidence="6 10" id="KW-0479">Metal-binding</keyword>
<dbReference type="GO" id="GO:0003677">
    <property type="term" value="F:DNA binding"/>
    <property type="evidence" value="ECO:0007669"/>
    <property type="project" value="InterPro"/>
</dbReference>